<organism evidence="1 2">
    <name type="scientific">Aeromonas bestiarum</name>
    <dbReference type="NCBI Taxonomy" id="105751"/>
    <lineage>
        <taxon>Bacteria</taxon>
        <taxon>Pseudomonadati</taxon>
        <taxon>Pseudomonadota</taxon>
        <taxon>Gammaproteobacteria</taxon>
        <taxon>Aeromonadales</taxon>
        <taxon>Aeromonadaceae</taxon>
        <taxon>Aeromonas</taxon>
    </lineage>
</organism>
<accession>A0AAW7I890</accession>
<reference evidence="1" key="1">
    <citation type="submission" date="2023-08" db="EMBL/GenBank/DDBJ databases">
        <title>WGS of Aeromonas isolates.</title>
        <authorList>
            <person name="Lee H."/>
        </authorList>
    </citation>
    <scope>NUCLEOTIDE SEQUENCE</scope>
    <source>
        <strain evidence="1">SL22</strain>
    </source>
</reference>
<dbReference type="Pfam" id="PF02413">
    <property type="entry name" value="Caudo_TAP"/>
    <property type="match status" value="1"/>
</dbReference>
<name>A0AAW7I890_9GAMM</name>
<dbReference type="RefSeq" id="WP_290022003.1">
    <property type="nucleotide sequence ID" value="NZ_JAOPLV010000004.1"/>
</dbReference>
<gene>
    <name evidence="1" type="ORF">OB959_11440</name>
</gene>
<protein>
    <submittedName>
        <fullName evidence="1">Tail fiber assembly protein</fullName>
    </submittedName>
</protein>
<sequence>MERIEVLSAVRPRHYAADPDSITLDVRFTHLPEPVQFTARKDDPEEHGRELYSRAVFGEFGDIEVIPLPLPTEAEQQARLDALLKQAANAMAPLEDAEALGIISEAEREQLTAWQRYRVTLYRLPQSNGWPTEVNWPEAPQ</sequence>
<dbReference type="EMBL" id="JAOPLV010000004">
    <property type="protein sequence ID" value="MDM5140408.1"/>
    <property type="molecule type" value="Genomic_DNA"/>
</dbReference>
<dbReference type="Proteomes" id="UP001168216">
    <property type="component" value="Unassembled WGS sequence"/>
</dbReference>
<comment type="caution">
    <text evidence="1">The sequence shown here is derived from an EMBL/GenBank/DDBJ whole genome shotgun (WGS) entry which is preliminary data.</text>
</comment>
<evidence type="ECO:0000313" key="1">
    <source>
        <dbReference type="EMBL" id="MDM5140408.1"/>
    </source>
</evidence>
<evidence type="ECO:0000313" key="2">
    <source>
        <dbReference type="Proteomes" id="UP001168216"/>
    </source>
</evidence>
<proteinExistence type="predicted"/>
<dbReference type="InterPro" id="IPR003458">
    <property type="entry name" value="Phage_T4_Gp38_tail_assem"/>
</dbReference>
<dbReference type="AlphaFoldDB" id="A0AAW7I890"/>